<feature type="transmembrane region" description="Helical" evidence="1">
    <location>
        <begin position="167"/>
        <end position="189"/>
    </location>
</feature>
<feature type="transmembrane region" description="Helical" evidence="1">
    <location>
        <begin position="1300"/>
        <end position="1320"/>
    </location>
</feature>
<keyword evidence="1" id="KW-0472">Membrane</keyword>
<keyword evidence="1" id="KW-1133">Transmembrane helix</keyword>
<feature type="transmembrane region" description="Helical" evidence="1">
    <location>
        <begin position="1100"/>
        <end position="1123"/>
    </location>
</feature>
<feature type="transmembrane region" description="Helical" evidence="1">
    <location>
        <begin position="210"/>
        <end position="228"/>
    </location>
</feature>
<dbReference type="Proteomes" id="UP000688137">
    <property type="component" value="Unassembled WGS sequence"/>
</dbReference>
<keyword evidence="1" id="KW-0812">Transmembrane</keyword>
<sequence>MRKANNKKSNKGIQIEDIFSKMIQATMHSERSVRINSQIQLMLFFICKFQLIFFLFYLDYKWQDTNNLYLYDYILLVIFRIDLFISTFENISSLSVYTILSIIIIKYLSYILLSFDDKLSKNKFTYLIKSIGLYGQLFYTVFHILFSTLSCQYIYQQYKQVELNNLNYIHLLFGILCFVILQLEGIYHLQISEQSIDGKIICFDRLRITIKEYIIQFLNLIIIILFSVVKNSQIVSWIIHLLVLLSSSLNTLNLQENQTIIDNNKKFIIYFSDSFNILYVFYSLIQTIISTQQFQVFIYTIFSFPLLLKIFIKIDQYLNFTIFHQAFERKKIQLFAITQLLIKKQNNYNFPLIYKLFIYNHHKKKCNDIQCYCHHNKLLIDPKDTATITSEIDKDFVQKKLKQIRKFIINYKFDNLDDLQYYTFLYGALLSNNGWSIQSIRHFNQLLYGRKNLRNSQQSINQSILKPNSFSATQKNDSSSQTINEPEKKFQEIQMNEQKRHQKNTLTQMVKFDFIQLQKIEFFLTQTKHQLKNLFGGHWLTAEQHNLSEQIQAFMKQELKMDQYINEIRKILKLKIKYLENLTQQIKDKKISEFMKALTLISSKLIIFKNILQLEYENYQSKRLQSLQIFYEAEIFRNILEAFKLYNQASLSDDPISILNQNMNIKFYSNKISYIMVEIDDDLQGAEILKYSTNLRQLIECNPNDEIHFYSLFLPFISREHPLLISRFFKFGQSKFYKQFNQTFIKSKKNLAKSIIFSFDNLVQIEQEKITLIGLLQEIDIQNPFIMVDVNLIVGGITKSMFSTLGYNQIYIDNIADFSIFYQIKITQIFPDFDEFIQNENQSIIKYNNIDTYFIDLEYFFSELQTENFDSNHQQAQFLLKLWDNPHIKSYYSSITIYTYEIYGYHYYVIQIDSLVQTQKCNKTQEKNSEVHRNLEQSQSFEISQLNLSIEEAMPRLINQFTIKNRENYSQNLQKNSQIINLFAVQEVDQEEAYLKMDQLQLMLSPNKSTSQLIEKQQNKLLRQSSQQDYYTVNTNQKQNKQINSIDHEEFNQKGDQKLIENLLKNSLQSTEIGANSEVIKKYELLNSLTKIKIPKILKISLATFILFVLIQTICLSLVISILHNDIQQFISDIEIIALHASIQGPHDLFFSMRNTITSYQQMSREGFIPANKVKNLTEPYYLNIQYGYYELRDSFYQQLENDYLKMFLDEEVMTLLFMRNNDTENYAMEHLSFREGLLIILQYQFAQMRTFQKRESTAGQPYQVFLFSNYYNIQDKLQSITNDILQYSKNRSQNVGIKWQIICLFFAFIVIINTIFLMIELHQYYKLYDRFLQLLNFMDKQKISLEIDKLNQLYKLITTNQESIYSYQFDLQRQEQLMNNYIALNKITNTKKNVESNSQIKIQRRNILVFLILVACIFQVYIIVIQIKTNEYISKYDDTADFYFMIQNLKFRSGSMYMYREHLLRWKNFTYLTAYDLERAYQLIDKAQMNIQEYLDFTSSFQSNKYLLSDEFISFFEYQQTHDLCEFIDQIYIEFMSLYCEKSFDGLLKSGSISVLNFMSNQIKNQQAVNNFTKRAEVNLYEMEGSQIVIRSFFRVSDEFQIGLKQITTQQNEFTLIITIIFISYLIIFLMVVVFIIKNLLVKEYAMLRRVVYLIPQQIILGDESFERFLKQLALTQELK</sequence>
<feature type="transmembrane region" description="Helical" evidence="1">
    <location>
        <begin position="94"/>
        <end position="113"/>
    </location>
</feature>
<keyword evidence="3" id="KW-1185">Reference proteome</keyword>
<feature type="transmembrane region" description="Helical" evidence="1">
    <location>
        <begin position="133"/>
        <end position="155"/>
    </location>
</feature>
<name>A0A8S1LCY9_PARPR</name>
<feature type="transmembrane region" description="Helical" evidence="1">
    <location>
        <begin position="267"/>
        <end position="288"/>
    </location>
</feature>
<dbReference type="EMBL" id="CAJJDM010000036">
    <property type="protein sequence ID" value="CAD8065417.1"/>
    <property type="molecule type" value="Genomic_DNA"/>
</dbReference>
<organism evidence="2 3">
    <name type="scientific">Paramecium primaurelia</name>
    <dbReference type="NCBI Taxonomy" id="5886"/>
    <lineage>
        <taxon>Eukaryota</taxon>
        <taxon>Sar</taxon>
        <taxon>Alveolata</taxon>
        <taxon>Ciliophora</taxon>
        <taxon>Intramacronucleata</taxon>
        <taxon>Oligohymenophorea</taxon>
        <taxon>Peniculida</taxon>
        <taxon>Parameciidae</taxon>
        <taxon>Paramecium</taxon>
    </lineage>
</organism>
<evidence type="ECO:0000313" key="3">
    <source>
        <dbReference type="Proteomes" id="UP000688137"/>
    </source>
</evidence>
<accession>A0A8S1LCY9</accession>
<feature type="transmembrane region" description="Helical" evidence="1">
    <location>
        <begin position="1615"/>
        <end position="1642"/>
    </location>
</feature>
<protein>
    <recommendedName>
        <fullName evidence="4">Transmembrane protein</fullName>
    </recommendedName>
</protein>
<proteinExistence type="predicted"/>
<reference evidence="2" key="1">
    <citation type="submission" date="2021-01" db="EMBL/GenBank/DDBJ databases">
        <authorList>
            <consortium name="Genoscope - CEA"/>
            <person name="William W."/>
        </authorList>
    </citation>
    <scope>NUCLEOTIDE SEQUENCE</scope>
</reference>
<dbReference type="PANTHER" id="PTHR31600">
    <property type="entry name" value="TINY MACROCYSTS PROTEIN B-RELATED"/>
    <property type="match status" value="1"/>
</dbReference>
<comment type="caution">
    <text evidence="2">The sequence shown here is derived from an EMBL/GenBank/DDBJ whole genome shotgun (WGS) entry which is preliminary data.</text>
</comment>
<gene>
    <name evidence="2" type="ORF">PPRIM_AZ9-3.1.T0370261</name>
</gene>
<evidence type="ECO:0000256" key="1">
    <source>
        <dbReference type="SAM" id="Phobius"/>
    </source>
</evidence>
<evidence type="ECO:0000313" key="2">
    <source>
        <dbReference type="EMBL" id="CAD8065417.1"/>
    </source>
</evidence>
<feature type="transmembrane region" description="Helical" evidence="1">
    <location>
        <begin position="1408"/>
        <end position="1428"/>
    </location>
</feature>
<dbReference type="OMA" id="TENYAME"/>
<feature type="transmembrane region" description="Helical" evidence="1">
    <location>
        <begin position="234"/>
        <end position="255"/>
    </location>
</feature>
<evidence type="ECO:0008006" key="4">
    <source>
        <dbReference type="Google" id="ProtNLM"/>
    </source>
</evidence>
<feature type="transmembrane region" description="Helical" evidence="1">
    <location>
        <begin position="39"/>
        <end position="58"/>
    </location>
</feature>
<dbReference type="InterPro" id="IPR052994">
    <property type="entry name" value="Tiny_macrocysts_regulators"/>
</dbReference>
<dbReference type="PANTHER" id="PTHR31600:SF2">
    <property type="entry name" value="GAMETE ENRICHED GENE 10 PROTEIN-RELATED"/>
    <property type="match status" value="1"/>
</dbReference>